<feature type="transmembrane region" description="Helical" evidence="1">
    <location>
        <begin position="48"/>
        <end position="70"/>
    </location>
</feature>
<keyword evidence="1" id="KW-1133">Transmembrane helix</keyword>
<proteinExistence type="predicted"/>
<keyword evidence="1" id="KW-0472">Membrane</keyword>
<feature type="transmembrane region" description="Helical" evidence="1">
    <location>
        <begin position="115"/>
        <end position="137"/>
    </location>
</feature>
<evidence type="ECO:0000256" key="1">
    <source>
        <dbReference type="SAM" id="Phobius"/>
    </source>
</evidence>
<feature type="transmembrane region" description="Helical" evidence="1">
    <location>
        <begin position="82"/>
        <end position="103"/>
    </location>
</feature>
<accession>A0A517WW02</accession>
<evidence type="ECO:0000313" key="3">
    <source>
        <dbReference type="Proteomes" id="UP000318384"/>
    </source>
</evidence>
<dbReference type="RefSeq" id="WP_145175644.1">
    <property type="nucleotide sequence ID" value="NZ_CP037422.1"/>
</dbReference>
<gene>
    <name evidence="2" type="ORF">V202x_28110</name>
</gene>
<keyword evidence="3" id="KW-1185">Reference proteome</keyword>
<dbReference type="Proteomes" id="UP000318384">
    <property type="component" value="Chromosome"/>
</dbReference>
<dbReference type="OrthoDB" id="7888983at2"/>
<name>A0A517WW02_9PLAN</name>
<protein>
    <submittedName>
        <fullName evidence="2">Uncharacterized protein</fullName>
    </submittedName>
</protein>
<sequence length="154" mass="17523">MTDRILLAEARWGLSKIWFFWGGMLFTIIVVQSIFGRYGEQVKEAWSWFIPTIIPTLSLMMGVLGAEAMLSGDDVRNVKKNFYIITWWLSFGYLLILSITILLEPFAPMNVIELYLLSNFWLSPLQGIVGGGIALLFTSQRKESSPNTPQPIEE</sequence>
<dbReference type="EMBL" id="CP037422">
    <property type="protein sequence ID" value="QDU09436.1"/>
    <property type="molecule type" value="Genomic_DNA"/>
</dbReference>
<reference evidence="2 3" key="1">
    <citation type="submission" date="2019-03" db="EMBL/GenBank/DDBJ databases">
        <title>Deep-cultivation of Planctomycetes and their phenomic and genomic characterization uncovers novel biology.</title>
        <authorList>
            <person name="Wiegand S."/>
            <person name="Jogler M."/>
            <person name="Boedeker C."/>
            <person name="Pinto D."/>
            <person name="Vollmers J."/>
            <person name="Rivas-Marin E."/>
            <person name="Kohn T."/>
            <person name="Peeters S.H."/>
            <person name="Heuer A."/>
            <person name="Rast P."/>
            <person name="Oberbeckmann S."/>
            <person name="Bunk B."/>
            <person name="Jeske O."/>
            <person name="Meyerdierks A."/>
            <person name="Storesund J.E."/>
            <person name="Kallscheuer N."/>
            <person name="Luecker S."/>
            <person name="Lage O.M."/>
            <person name="Pohl T."/>
            <person name="Merkel B.J."/>
            <person name="Hornburger P."/>
            <person name="Mueller R.-W."/>
            <person name="Bruemmer F."/>
            <person name="Labrenz M."/>
            <person name="Spormann A.M."/>
            <person name="Op den Camp H."/>
            <person name="Overmann J."/>
            <person name="Amann R."/>
            <person name="Jetten M.S.M."/>
            <person name="Mascher T."/>
            <person name="Medema M.H."/>
            <person name="Devos D.P."/>
            <person name="Kaster A.-K."/>
            <person name="Ovreas L."/>
            <person name="Rohde M."/>
            <person name="Galperin M.Y."/>
            <person name="Jogler C."/>
        </authorList>
    </citation>
    <scope>NUCLEOTIDE SEQUENCE [LARGE SCALE GENOMIC DNA]</scope>
    <source>
        <strain evidence="2 3">V202</strain>
    </source>
</reference>
<dbReference type="AlphaFoldDB" id="A0A517WW02"/>
<organism evidence="2 3">
    <name type="scientific">Gimesia aquarii</name>
    <dbReference type="NCBI Taxonomy" id="2527964"/>
    <lineage>
        <taxon>Bacteria</taxon>
        <taxon>Pseudomonadati</taxon>
        <taxon>Planctomycetota</taxon>
        <taxon>Planctomycetia</taxon>
        <taxon>Planctomycetales</taxon>
        <taxon>Planctomycetaceae</taxon>
        <taxon>Gimesia</taxon>
    </lineage>
</organism>
<keyword evidence="1" id="KW-0812">Transmembrane</keyword>
<feature type="transmembrane region" description="Helical" evidence="1">
    <location>
        <begin position="17"/>
        <end position="36"/>
    </location>
</feature>
<evidence type="ECO:0000313" key="2">
    <source>
        <dbReference type="EMBL" id="QDU09436.1"/>
    </source>
</evidence>